<dbReference type="Proteomes" id="UP001500618">
    <property type="component" value="Unassembled WGS sequence"/>
</dbReference>
<feature type="domain" description="DUF1707" evidence="2">
    <location>
        <begin position="13"/>
        <end position="65"/>
    </location>
</feature>
<comment type="caution">
    <text evidence="3">The sequence shown here is derived from an EMBL/GenBank/DDBJ whole genome shotgun (WGS) entry which is preliminary data.</text>
</comment>
<sequence length="175" mass="19464">MEVMTAPTDRENVRVGTTERESAIAALGEHLSAGRVTLDEYGTRSAEATTAATRGELMALFSDLPAPHPQLDDPAPAAPLAPSVDLAKRAENLPVTTRRGNGDLAKRVFLGVMGVSWLIWIPAVALSHGWAWWLIFVPIGISSFAKKVWGWDDDNDDRDRDQRRRRELRSRRHGW</sequence>
<feature type="transmembrane region" description="Helical" evidence="1">
    <location>
        <begin position="108"/>
        <end position="125"/>
    </location>
</feature>
<evidence type="ECO:0000313" key="3">
    <source>
        <dbReference type="EMBL" id="GAA1669404.1"/>
    </source>
</evidence>
<keyword evidence="4" id="KW-1185">Reference proteome</keyword>
<keyword evidence="1" id="KW-0812">Transmembrane</keyword>
<accession>A0ABP4SCC5</accession>
<dbReference type="InterPro" id="IPR012551">
    <property type="entry name" value="DUF1707_SHOCT-like"/>
</dbReference>
<gene>
    <name evidence="3" type="ORF">GCM10009765_18580</name>
</gene>
<evidence type="ECO:0000313" key="4">
    <source>
        <dbReference type="Proteomes" id="UP001500618"/>
    </source>
</evidence>
<feature type="transmembrane region" description="Helical" evidence="1">
    <location>
        <begin position="131"/>
        <end position="149"/>
    </location>
</feature>
<evidence type="ECO:0000256" key="1">
    <source>
        <dbReference type="SAM" id="Phobius"/>
    </source>
</evidence>
<evidence type="ECO:0000259" key="2">
    <source>
        <dbReference type="Pfam" id="PF08044"/>
    </source>
</evidence>
<proteinExistence type="predicted"/>
<reference evidence="4" key="1">
    <citation type="journal article" date="2019" name="Int. J. Syst. Evol. Microbiol.">
        <title>The Global Catalogue of Microorganisms (GCM) 10K type strain sequencing project: providing services to taxonomists for standard genome sequencing and annotation.</title>
        <authorList>
            <consortium name="The Broad Institute Genomics Platform"/>
            <consortium name="The Broad Institute Genome Sequencing Center for Infectious Disease"/>
            <person name="Wu L."/>
            <person name="Ma J."/>
        </authorList>
    </citation>
    <scope>NUCLEOTIDE SEQUENCE [LARGE SCALE GENOMIC DNA]</scope>
    <source>
        <strain evidence="4">JCM 14718</strain>
    </source>
</reference>
<keyword evidence="1" id="KW-0472">Membrane</keyword>
<dbReference type="EMBL" id="BAAANY010000007">
    <property type="protein sequence ID" value="GAA1669404.1"/>
    <property type="molecule type" value="Genomic_DNA"/>
</dbReference>
<protein>
    <submittedName>
        <fullName evidence="3">DUF1707 domain-containing protein</fullName>
    </submittedName>
</protein>
<dbReference type="Pfam" id="PF08044">
    <property type="entry name" value="DUF1707"/>
    <property type="match status" value="1"/>
</dbReference>
<name>A0ABP4SCC5_9ACTN</name>
<keyword evidence="1" id="KW-1133">Transmembrane helix</keyword>
<organism evidence="3 4">
    <name type="scientific">Fodinicola feengrottensis</name>
    <dbReference type="NCBI Taxonomy" id="435914"/>
    <lineage>
        <taxon>Bacteria</taxon>
        <taxon>Bacillati</taxon>
        <taxon>Actinomycetota</taxon>
        <taxon>Actinomycetes</taxon>
        <taxon>Mycobacteriales</taxon>
        <taxon>Fodinicola</taxon>
    </lineage>
</organism>